<dbReference type="Pfam" id="PF01297">
    <property type="entry name" value="ZnuA"/>
    <property type="match status" value="1"/>
</dbReference>
<dbReference type="Proteomes" id="UP000770785">
    <property type="component" value="Unassembled WGS sequence"/>
</dbReference>
<evidence type="ECO:0000256" key="1">
    <source>
        <dbReference type="ARBA" id="ARBA00004196"/>
    </source>
</evidence>
<dbReference type="PRINTS" id="PR00691">
    <property type="entry name" value="ADHESINB"/>
</dbReference>
<evidence type="ECO:0000256" key="4">
    <source>
        <dbReference type="ARBA" id="ARBA00022723"/>
    </source>
</evidence>
<dbReference type="Gene3D" id="3.40.50.1980">
    <property type="entry name" value="Nitrogenase molybdenum iron protein domain"/>
    <property type="match status" value="2"/>
</dbReference>
<dbReference type="PANTHER" id="PTHR42953">
    <property type="entry name" value="HIGH-AFFINITY ZINC UPTAKE SYSTEM PROTEIN ZNUA-RELATED"/>
    <property type="match status" value="1"/>
</dbReference>
<comment type="subcellular location">
    <subcellularLocation>
        <location evidence="1">Cell envelope</location>
    </subcellularLocation>
</comment>
<evidence type="ECO:0000256" key="6">
    <source>
        <dbReference type="RuleBase" id="RU003512"/>
    </source>
</evidence>
<proteinExistence type="inferred from homology"/>
<protein>
    <submittedName>
        <fullName evidence="8">Manganese/zinc/iron transport system substrate-binding protein</fullName>
    </submittedName>
</protein>
<evidence type="ECO:0000256" key="7">
    <source>
        <dbReference type="SAM" id="SignalP"/>
    </source>
</evidence>
<keyword evidence="3 6" id="KW-0813">Transport</keyword>
<keyword evidence="4" id="KW-0479">Metal-binding</keyword>
<comment type="similarity">
    <text evidence="2 6">Belongs to the bacterial solute-binding protein 9 family.</text>
</comment>
<dbReference type="SUPFAM" id="SSF53807">
    <property type="entry name" value="Helical backbone' metal receptor"/>
    <property type="match status" value="1"/>
</dbReference>
<evidence type="ECO:0000256" key="5">
    <source>
        <dbReference type="ARBA" id="ARBA00022729"/>
    </source>
</evidence>
<dbReference type="InterPro" id="IPR050492">
    <property type="entry name" value="Bact_metal-bind_prot9"/>
</dbReference>
<dbReference type="PROSITE" id="PS51257">
    <property type="entry name" value="PROKAR_LIPOPROTEIN"/>
    <property type="match status" value="1"/>
</dbReference>
<dbReference type="PANTHER" id="PTHR42953:SF1">
    <property type="entry name" value="METAL-BINDING PROTEIN HI_0362-RELATED"/>
    <property type="match status" value="1"/>
</dbReference>
<name>A0ABX0X9V3_9BACT</name>
<comment type="caution">
    <text evidence="8">The sequence shown here is derived from an EMBL/GenBank/DDBJ whole genome shotgun (WGS) entry which is preliminary data.</text>
</comment>
<keyword evidence="5 7" id="KW-0732">Signal</keyword>
<accession>A0ABX0X9V3</accession>
<dbReference type="InterPro" id="IPR006127">
    <property type="entry name" value="ZnuA-like"/>
</dbReference>
<dbReference type="EMBL" id="JAATJH010000002">
    <property type="protein sequence ID" value="NJC25709.1"/>
    <property type="molecule type" value="Genomic_DNA"/>
</dbReference>
<evidence type="ECO:0000313" key="8">
    <source>
        <dbReference type="EMBL" id="NJC25709.1"/>
    </source>
</evidence>
<evidence type="ECO:0000256" key="3">
    <source>
        <dbReference type="ARBA" id="ARBA00022448"/>
    </source>
</evidence>
<feature type="signal peptide" evidence="7">
    <location>
        <begin position="1"/>
        <end position="21"/>
    </location>
</feature>
<dbReference type="RefSeq" id="WP_168036497.1">
    <property type="nucleotide sequence ID" value="NZ_JAATJH010000002.1"/>
</dbReference>
<dbReference type="PRINTS" id="PR00690">
    <property type="entry name" value="ADHESNFAMILY"/>
</dbReference>
<organism evidence="8 9">
    <name type="scientific">Neolewinella antarctica</name>
    <dbReference type="NCBI Taxonomy" id="442734"/>
    <lineage>
        <taxon>Bacteria</taxon>
        <taxon>Pseudomonadati</taxon>
        <taxon>Bacteroidota</taxon>
        <taxon>Saprospiria</taxon>
        <taxon>Saprospirales</taxon>
        <taxon>Lewinellaceae</taxon>
        <taxon>Neolewinella</taxon>
    </lineage>
</organism>
<sequence length="317" mass="34267">MKVSTRIFVSPLRLLSGVLLACGLVLTVACENGAAGAADGRLKIVTTTTMITDLVKNIGGDSVSVQGLMGSGVDPHLYKASEGDVTKLTSADVVFYSGLHLEGKLVDVFEKMGRTTNTIALAEALNKDGLIGSEYFASNYDPHIWFNIEYWKQLTAYLTEQLSELDPQHADFFRANEVAYLRKLDALETDVRATITTLPAEKRVLVTAHDAFNYFGQEYGFEVVGLQGLSTATEAGVQDVQKLARLIIDKQVKAIFVETSVPRRTIEALQQAVKADGFDVAIGGTLYSDALGSAGTDEGTYLGMFTHNVNTIVNALK</sequence>
<feature type="chain" id="PRO_5045263968" evidence="7">
    <location>
        <begin position="22"/>
        <end position="317"/>
    </location>
</feature>
<evidence type="ECO:0000256" key="2">
    <source>
        <dbReference type="ARBA" id="ARBA00011028"/>
    </source>
</evidence>
<gene>
    <name evidence="8" type="ORF">GGR27_001208</name>
</gene>
<dbReference type="InterPro" id="IPR006128">
    <property type="entry name" value="Lipoprotein_PsaA-like"/>
</dbReference>
<keyword evidence="9" id="KW-1185">Reference proteome</keyword>
<dbReference type="InterPro" id="IPR006129">
    <property type="entry name" value="AdhesinB"/>
</dbReference>
<evidence type="ECO:0000313" key="9">
    <source>
        <dbReference type="Proteomes" id="UP000770785"/>
    </source>
</evidence>
<reference evidence="8 9" key="1">
    <citation type="submission" date="2020-03" db="EMBL/GenBank/DDBJ databases">
        <title>Genomic Encyclopedia of Type Strains, Phase IV (KMG-IV): sequencing the most valuable type-strain genomes for metagenomic binning, comparative biology and taxonomic classification.</title>
        <authorList>
            <person name="Goeker M."/>
        </authorList>
    </citation>
    <scope>NUCLEOTIDE SEQUENCE [LARGE SCALE GENOMIC DNA]</scope>
    <source>
        <strain evidence="8 9">DSM 105096</strain>
    </source>
</reference>